<protein>
    <submittedName>
        <fullName evidence="2">GIY-YIG nuclease family protein</fullName>
    </submittedName>
</protein>
<proteinExistence type="predicted"/>
<name>A0A9D9DBE5_9GAMM</name>
<dbReference type="SMART" id="SM00974">
    <property type="entry name" value="T5orf172"/>
    <property type="match status" value="1"/>
</dbReference>
<accession>A0A9D9DBE5</accession>
<evidence type="ECO:0000313" key="2">
    <source>
        <dbReference type="EMBL" id="MBO8416008.1"/>
    </source>
</evidence>
<sequence length="349" mass="39496">VIGIPADTEKNEPAPQTEDKAEVSFSSIEDIFAHDSQGMLDIPDDFVPPISVHKTKQVRVNKADKIAKSVPCPNFSEYAPIFDEIRWHLKAGNLKLSKFTGYTHRFEPGQIFLLNGFYVLVAACDFENVISKNHKKPYRIKLIYSNRTEVSPLNYTFLESLNLDSLSACIQAVNEAGEAFLKELNEYFTDETEPLSEKKDSNDDESGYIYILRTLSKDPALLKFQESSYLVKIGFCTTTVEERIKNAANDPTYLFAPVELITSIKCSGMNVHLFEQLIHACLFAHRFNVTLTNAEGKKFRPREWFTVSADTAVEVAMHIKDGTINQYRVDPVTGKLKRKTPKQPSQPID</sequence>
<dbReference type="AlphaFoldDB" id="A0A9D9DBE5"/>
<evidence type="ECO:0000313" key="3">
    <source>
        <dbReference type="Proteomes" id="UP000823631"/>
    </source>
</evidence>
<reference evidence="2" key="2">
    <citation type="journal article" date="2021" name="PeerJ">
        <title>Extensive microbial diversity within the chicken gut microbiome revealed by metagenomics and culture.</title>
        <authorList>
            <person name="Gilroy R."/>
            <person name="Ravi A."/>
            <person name="Getino M."/>
            <person name="Pursley I."/>
            <person name="Horton D.L."/>
            <person name="Alikhan N.F."/>
            <person name="Baker D."/>
            <person name="Gharbi K."/>
            <person name="Hall N."/>
            <person name="Watson M."/>
            <person name="Adriaenssens E.M."/>
            <person name="Foster-Nyarko E."/>
            <person name="Jarju S."/>
            <person name="Secka A."/>
            <person name="Antonio M."/>
            <person name="Oren A."/>
            <person name="Chaudhuri R.R."/>
            <person name="La Ragione R."/>
            <person name="Hildebrand F."/>
            <person name="Pallen M.J."/>
        </authorList>
    </citation>
    <scope>NUCLEOTIDE SEQUENCE</scope>
    <source>
        <strain evidence="2">17213</strain>
    </source>
</reference>
<dbReference type="Proteomes" id="UP000823631">
    <property type="component" value="Unassembled WGS sequence"/>
</dbReference>
<dbReference type="EMBL" id="JADINH010000136">
    <property type="protein sequence ID" value="MBO8416008.1"/>
    <property type="molecule type" value="Genomic_DNA"/>
</dbReference>
<reference evidence="2" key="1">
    <citation type="submission" date="2020-10" db="EMBL/GenBank/DDBJ databases">
        <authorList>
            <person name="Gilroy R."/>
        </authorList>
    </citation>
    <scope>NUCLEOTIDE SEQUENCE</scope>
    <source>
        <strain evidence="2">17213</strain>
    </source>
</reference>
<feature type="non-terminal residue" evidence="2">
    <location>
        <position position="1"/>
    </location>
</feature>
<dbReference type="Pfam" id="PF10544">
    <property type="entry name" value="T5orf172"/>
    <property type="match status" value="1"/>
</dbReference>
<comment type="caution">
    <text evidence="2">The sequence shown here is derived from an EMBL/GenBank/DDBJ whole genome shotgun (WGS) entry which is preliminary data.</text>
</comment>
<organism evidence="2 3">
    <name type="scientific">Candidatus Avisuccinivibrio stercorigallinarum</name>
    <dbReference type="NCBI Taxonomy" id="2840704"/>
    <lineage>
        <taxon>Bacteria</taxon>
        <taxon>Pseudomonadati</taxon>
        <taxon>Pseudomonadota</taxon>
        <taxon>Gammaproteobacteria</taxon>
        <taxon>Aeromonadales</taxon>
        <taxon>Succinivibrionaceae</taxon>
        <taxon>Succinivibrionaceae incertae sedis</taxon>
        <taxon>Candidatus Avisuccinivibrio</taxon>
    </lineage>
</organism>
<evidence type="ECO:0000259" key="1">
    <source>
        <dbReference type="SMART" id="SM00974"/>
    </source>
</evidence>
<feature type="domain" description="Bacteriophage T5 Orf172 DNA-binding" evidence="1">
    <location>
        <begin position="225"/>
        <end position="319"/>
    </location>
</feature>
<gene>
    <name evidence="2" type="ORF">IAB19_06495</name>
</gene>
<dbReference type="InterPro" id="IPR018306">
    <property type="entry name" value="Phage_T5_Orf172_DNA-bd"/>
</dbReference>